<organism evidence="1 2">
    <name type="scientific">Companilactobacillus paralimentarius DSM 13238 = JCM 10415</name>
    <dbReference type="NCBI Taxonomy" id="1122151"/>
    <lineage>
        <taxon>Bacteria</taxon>
        <taxon>Bacillati</taxon>
        <taxon>Bacillota</taxon>
        <taxon>Bacilli</taxon>
        <taxon>Lactobacillales</taxon>
        <taxon>Lactobacillaceae</taxon>
        <taxon>Companilactobacillus</taxon>
    </lineage>
</organism>
<reference evidence="1 2" key="1">
    <citation type="journal article" date="2015" name="Genome Announc.">
        <title>Expanding the biotechnology potential of lactobacilli through comparative genomics of 213 strains and associated genera.</title>
        <authorList>
            <person name="Sun Z."/>
            <person name="Harris H.M."/>
            <person name="McCann A."/>
            <person name="Guo C."/>
            <person name="Argimon S."/>
            <person name="Zhang W."/>
            <person name="Yang X."/>
            <person name="Jeffery I.B."/>
            <person name="Cooney J.C."/>
            <person name="Kagawa T.F."/>
            <person name="Liu W."/>
            <person name="Song Y."/>
            <person name="Salvetti E."/>
            <person name="Wrobel A."/>
            <person name="Rasinkangas P."/>
            <person name="Parkhill J."/>
            <person name="Rea M.C."/>
            <person name="O'Sullivan O."/>
            <person name="Ritari J."/>
            <person name="Douillard F.P."/>
            <person name="Paul Ross R."/>
            <person name="Yang R."/>
            <person name="Briner A.E."/>
            <person name="Felis G.E."/>
            <person name="de Vos W.M."/>
            <person name="Barrangou R."/>
            <person name="Klaenhammer T.R."/>
            <person name="Caufield P.W."/>
            <person name="Cui Y."/>
            <person name="Zhang H."/>
            <person name="O'Toole P.W."/>
        </authorList>
    </citation>
    <scope>NUCLEOTIDE SEQUENCE [LARGE SCALE GENOMIC DNA]</scope>
    <source>
        <strain evidence="1 2">DSM 13238</strain>
    </source>
</reference>
<comment type="caution">
    <text evidence="1">The sequence shown here is derived from an EMBL/GenBank/DDBJ whole genome shotgun (WGS) entry which is preliminary data.</text>
</comment>
<protein>
    <submittedName>
        <fullName evidence="1">Uncharacterized protein</fullName>
    </submittedName>
</protein>
<name>A0A0R1PJE6_9LACO</name>
<dbReference type="Proteomes" id="UP000051908">
    <property type="component" value="Unassembled WGS sequence"/>
</dbReference>
<evidence type="ECO:0000313" key="1">
    <source>
        <dbReference type="EMBL" id="KRL32284.1"/>
    </source>
</evidence>
<sequence>METLCITVFETKDVQAATENDLQQLLNQNAANLMNNEILAQTDDLIPTAATITYSGVNGTANWDIDSTGKLTVHSGQLAYGVGNWKNYASSIKSVYVEEGGKSK</sequence>
<accession>A0A0R1PJE6</accession>
<proteinExistence type="predicted"/>
<gene>
    <name evidence="1" type="ORF">FD33_GL000698</name>
</gene>
<dbReference type="EMBL" id="AZES01000014">
    <property type="protein sequence ID" value="KRL32284.1"/>
    <property type="molecule type" value="Genomic_DNA"/>
</dbReference>
<dbReference type="AlphaFoldDB" id="A0A0R1PJE6"/>
<dbReference type="PATRIC" id="fig|1122151.5.peg.724"/>
<keyword evidence="2" id="KW-1185">Reference proteome</keyword>
<evidence type="ECO:0000313" key="2">
    <source>
        <dbReference type="Proteomes" id="UP000051908"/>
    </source>
</evidence>